<name>W2GAV2_PHYNI</name>
<feature type="non-terminal residue" evidence="1">
    <location>
        <position position="1"/>
    </location>
</feature>
<accession>W2GAV2</accession>
<dbReference type="AlphaFoldDB" id="W2GAV2"/>
<protein>
    <submittedName>
        <fullName evidence="1">Uncharacterized protein</fullName>
    </submittedName>
</protein>
<reference evidence="1" key="1">
    <citation type="submission" date="2013-11" db="EMBL/GenBank/DDBJ databases">
        <title>The Genome Sequence of Phytophthora parasitica CJ02B3.</title>
        <authorList>
            <consortium name="The Broad Institute Genomics Platform"/>
            <person name="Russ C."/>
            <person name="Tyler B."/>
            <person name="Panabieres F."/>
            <person name="Shan W."/>
            <person name="Tripathy S."/>
            <person name="Grunwald N."/>
            <person name="Machado M."/>
            <person name="Johnson C.S."/>
            <person name="Arredondo F."/>
            <person name="Hong C."/>
            <person name="Coffey M."/>
            <person name="Young S.K."/>
            <person name="Zeng Q."/>
            <person name="Gargeya S."/>
            <person name="Fitzgerald M."/>
            <person name="Abouelleil A."/>
            <person name="Alvarado L."/>
            <person name="Chapman S.B."/>
            <person name="Gainer-Dewar J."/>
            <person name="Goldberg J."/>
            <person name="Griggs A."/>
            <person name="Gujja S."/>
            <person name="Hansen M."/>
            <person name="Howarth C."/>
            <person name="Imamovic A."/>
            <person name="Ireland A."/>
            <person name="Larimer J."/>
            <person name="McCowan C."/>
            <person name="Murphy C."/>
            <person name="Pearson M."/>
            <person name="Poon T.W."/>
            <person name="Priest M."/>
            <person name="Roberts A."/>
            <person name="Saif S."/>
            <person name="Shea T."/>
            <person name="Sykes S."/>
            <person name="Wortman J."/>
            <person name="Nusbaum C."/>
            <person name="Birren B."/>
        </authorList>
    </citation>
    <scope>NUCLEOTIDE SEQUENCE [LARGE SCALE GENOMIC DNA]</scope>
    <source>
        <strain evidence="1">CJ02B3</strain>
    </source>
</reference>
<evidence type="ECO:0000313" key="1">
    <source>
        <dbReference type="EMBL" id="ETK80142.1"/>
    </source>
</evidence>
<dbReference type="EMBL" id="KI687752">
    <property type="protein sequence ID" value="ETK80142.1"/>
    <property type="molecule type" value="Genomic_DNA"/>
</dbReference>
<gene>
    <name evidence="1" type="ORF">L915_14105</name>
</gene>
<proteinExistence type="predicted"/>
<dbReference type="Proteomes" id="UP000053236">
    <property type="component" value="Unassembled WGS sequence"/>
</dbReference>
<sequence>PPTQQATAYLRSDEPQRCLVHLVRPRTTYVEFEGRCNEAYAVNRQAGRRILEVVSSGRLHPQREVPKIPGRCPQDWKIGIAAEVDLLGFLRSLDITVRGAHNVLEAMRKLHKSGRLNDRITRYKHPGRIADPAPAHTTNILGLV</sequence>
<organism evidence="1">
    <name type="scientific">Phytophthora nicotianae</name>
    <name type="common">Potato buckeye rot agent</name>
    <name type="synonym">Phytophthora parasitica</name>
    <dbReference type="NCBI Taxonomy" id="4792"/>
    <lineage>
        <taxon>Eukaryota</taxon>
        <taxon>Sar</taxon>
        <taxon>Stramenopiles</taxon>
        <taxon>Oomycota</taxon>
        <taxon>Peronosporomycetes</taxon>
        <taxon>Peronosporales</taxon>
        <taxon>Peronosporaceae</taxon>
        <taxon>Phytophthora</taxon>
    </lineage>
</organism>